<dbReference type="EMBL" id="MHNN01000024">
    <property type="protein sequence ID" value="OGZ45095.1"/>
    <property type="molecule type" value="Genomic_DNA"/>
</dbReference>
<evidence type="ECO:0000256" key="4">
    <source>
        <dbReference type="ARBA" id="ARBA00022679"/>
    </source>
</evidence>
<sequence length="366" mass="40243">MKFITLKENLKDGVLLVEKNTGRKTTLPILSTILCTAENGKITLTATNLETAVEVWVGGKIEREGRVAIPARVLSSYISLVGGDHITCSVKNGNVEFISNTGRTVIHGQTADEFPLVPQQTESTRFNIPGSVLQASLRNVSIASSVSDIKPEIASVYISLTHQKATFAATDSFRLAEQQVSGVFGDKGWSQSFLLPVRSVNDLTRLLEHDGGDVVVSLGAGQVVFQTKRFRMISRLVEGSFPDYQRIVPVAFTTEFTLSKDILLDMLRVAGVFVGKLSDITFHINPHDKKIEVRAQNADVGENQVHANTPVTGKEMTISFNYRYIMDGLQNMSGDVFFGFASPEGPLLMRSKDDSSYFYIVMPMKI</sequence>
<comment type="similarity">
    <text evidence="2 9">Belongs to the beta sliding clamp family.</text>
</comment>
<keyword evidence="8" id="KW-0238">DNA-binding</keyword>
<comment type="caution">
    <text evidence="13">The sequence shown here is derived from an EMBL/GenBank/DDBJ whole genome shotgun (WGS) entry which is preliminary data.</text>
</comment>
<keyword evidence="6 9" id="KW-0235">DNA replication</keyword>
<keyword evidence="4 9" id="KW-0808">Transferase</keyword>
<evidence type="ECO:0000256" key="3">
    <source>
        <dbReference type="ARBA" id="ARBA00022490"/>
    </source>
</evidence>
<evidence type="ECO:0000256" key="8">
    <source>
        <dbReference type="ARBA" id="ARBA00023125"/>
    </source>
</evidence>
<dbReference type="Pfam" id="PF02767">
    <property type="entry name" value="DNA_pol3_beta_2"/>
    <property type="match status" value="1"/>
</dbReference>
<dbReference type="Proteomes" id="UP000176576">
    <property type="component" value="Unassembled WGS sequence"/>
</dbReference>
<dbReference type="GO" id="GO:0009360">
    <property type="term" value="C:DNA polymerase III complex"/>
    <property type="evidence" value="ECO:0007669"/>
    <property type="project" value="InterPro"/>
</dbReference>
<evidence type="ECO:0000259" key="12">
    <source>
        <dbReference type="Pfam" id="PF02768"/>
    </source>
</evidence>
<dbReference type="InterPro" id="IPR022635">
    <property type="entry name" value="DNA_polIII_beta_C"/>
</dbReference>
<proteinExistence type="inferred from homology"/>
<evidence type="ECO:0000259" key="11">
    <source>
        <dbReference type="Pfam" id="PF02767"/>
    </source>
</evidence>
<evidence type="ECO:0000313" key="13">
    <source>
        <dbReference type="EMBL" id="OGZ45095.1"/>
    </source>
</evidence>
<keyword evidence="5 9" id="KW-0548">Nucleotidyltransferase</keyword>
<comment type="subunit">
    <text evidence="9">Forms a ring-shaped head-to-tail homodimer around DNA.</text>
</comment>
<reference evidence="13 14" key="1">
    <citation type="journal article" date="2016" name="Nat. Commun.">
        <title>Thousands of microbial genomes shed light on interconnected biogeochemical processes in an aquifer system.</title>
        <authorList>
            <person name="Anantharaman K."/>
            <person name="Brown C.T."/>
            <person name="Hug L.A."/>
            <person name="Sharon I."/>
            <person name="Castelle C.J."/>
            <person name="Probst A.J."/>
            <person name="Thomas B.C."/>
            <person name="Singh A."/>
            <person name="Wilkins M.J."/>
            <person name="Karaoz U."/>
            <person name="Brodie E.L."/>
            <person name="Williams K.H."/>
            <person name="Hubbard S.S."/>
            <person name="Banfield J.F."/>
        </authorList>
    </citation>
    <scope>NUCLEOTIDE SEQUENCE [LARGE SCALE GENOMIC DNA]</scope>
</reference>
<comment type="subcellular location">
    <subcellularLocation>
        <location evidence="1 9">Cytoplasm</location>
    </subcellularLocation>
</comment>
<evidence type="ECO:0000256" key="6">
    <source>
        <dbReference type="ARBA" id="ARBA00022705"/>
    </source>
</evidence>
<feature type="domain" description="DNA polymerase III beta sliding clamp central" evidence="11">
    <location>
        <begin position="128"/>
        <end position="243"/>
    </location>
</feature>
<dbReference type="GO" id="GO:0006271">
    <property type="term" value="P:DNA strand elongation involved in DNA replication"/>
    <property type="evidence" value="ECO:0007669"/>
    <property type="project" value="TreeGrafter"/>
</dbReference>
<dbReference type="PIRSF" id="PIRSF000804">
    <property type="entry name" value="DNA_pol_III_b"/>
    <property type="match status" value="1"/>
</dbReference>
<feature type="domain" description="DNA polymerase III beta sliding clamp N-terminal" evidence="10">
    <location>
        <begin position="1"/>
        <end position="118"/>
    </location>
</feature>
<evidence type="ECO:0000259" key="10">
    <source>
        <dbReference type="Pfam" id="PF00712"/>
    </source>
</evidence>
<dbReference type="InterPro" id="IPR022634">
    <property type="entry name" value="DNA_polIII_beta_N"/>
</dbReference>
<dbReference type="GO" id="GO:0005737">
    <property type="term" value="C:cytoplasm"/>
    <property type="evidence" value="ECO:0007669"/>
    <property type="project" value="UniProtKB-SubCell"/>
</dbReference>
<dbReference type="Gene3D" id="3.10.150.10">
    <property type="entry name" value="DNA Polymerase III, subunit A, domain 2"/>
    <property type="match status" value="1"/>
</dbReference>
<evidence type="ECO:0000256" key="9">
    <source>
        <dbReference type="PIRNR" id="PIRNR000804"/>
    </source>
</evidence>
<dbReference type="GO" id="GO:0003677">
    <property type="term" value="F:DNA binding"/>
    <property type="evidence" value="ECO:0007669"/>
    <property type="project" value="UniProtKB-UniRule"/>
</dbReference>
<accession>A0A1G2G4C0</accession>
<evidence type="ECO:0000313" key="14">
    <source>
        <dbReference type="Proteomes" id="UP000176576"/>
    </source>
</evidence>
<dbReference type="NCBIfam" id="TIGR00663">
    <property type="entry name" value="dnan"/>
    <property type="match status" value="1"/>
</dbReference>
<evidence type="ECO:0000256" key="5">
    <source>
        <dbReference type="ARBA" id="ARBA00022695"/>
    </source>
</evidence>
<dbReference type="AlphaFoldDB" id="A0A1G2G4C0"/>
<dbReference type="InterPro" id="IPR022637">
    <property type="entry name" value="DNA_polIII_beta_cen"/>
</dbReference>
<dbReference type="PANTHER" id="PTHR30478:SF0">
    <property type="entry name" value="BETA SLIDING CLAMP"/>
    <property type="match status" value="1"/>
</dbReference>
<protein>
    <recommendedName>
        <fullName evidence="9">Beta sliding clamp</fullName>
    </recommendedName>
</protein>
<evidence type="ECO:0000256" key="1">
    <source>
        <dbReference type="ARBA" id="ARBA00004496"/>
    </source>
</evidence>
<dbReference type="CDD" id="cd00140">
    <property type="entry name" value="beta_clamp"/>
    <property type="match status" value="1"/>
</dbReference>
<evidence type="ECO:0000256" key="7">
    <source>
        <dbReference type="ARBA" id="ARBA00022932"/>
    </source>
</evidence>
<dbReference type="Gene3D" id="3.70.10.10">
    <property type="match status" value="1"/>
</dbReference>
<dbReference type="GO" id="GO:0003887">
    <property type="term" value="F:DNA-directed DNA polymerase activity"/>
    <property type="evidence" value="ECO:0007669"/>
    <property type="project" value="UniProtKB-UniRule"/>
</dbReference>
<gene>
    <name evidence="13" type="ORF">A3J54_04435</name>
</gene>
<dbReference type="SMART" id="SM00480">
    <property type="entry name" value="POL3Bc"/>
    <property type="match status" value="1"/>
</dbReference>
<dbReference type="InterPro" id="IPR001001">
    <property type="entry name" value="DNA_polIII_beta"/>
</dbReference>
<dbReference type="SUPFAM" id="SSF55979">
    <property type="entry name" value="DNA clamp"/>
    <property type="match status" value="3"/>
</dbReference>
<dbReference type="Pfam" id="PF02768">
    <property type="entry name" value="DNA_pol3_beta_3"/>
    <property type="match status" value="1"/>
</dbReference>
<organism evidence="13 14">
    <name type="scientific">Candidatus Ryanbacteria bacterium RIFCSPHIGHO2_02_FULL_45_13b</name>
    <dbReference type="NCBI Taxonomy" id="1802117"/>
    <lineage>
        <taxon>Bacteria</taxon>
        <taxon>Candidatus Ryaniibacteriota</taxon>
    </lineage>
</organism>
<dbReference type="Pfam" id="PF00712">
    <property type="entry name" value="DNA_pol3_beta"/>
    <property type="match status" value="1"/>
</dbReference>
<keyword evidence="7 9" id="KW-0239">DNA-directed DNA polymerase</keyword>
<dbReference type="InterPro" id="IPR046938">
    <property type="entry name" value="DNA_clamp_sf"/>
</dbReference>
<dbReference type="GO" id="GO:0008408">
    <property type="term" value="F:3'-5' exonuclease activity"/>
    <property type="evidence" value="ECO:0007669"/>
    <property type="project" value="InterPro"/>
</dbReference>
<comment type="function">
    <text evidence="9">Confers DNA tethering and processivity to DNA polymerases and other proteins. Acts as a clamp, forming a ring around DNA (a reaction catalyzed by the clamp-loading complex) which diffuses in an ATP-independent manner freely and bidirectionally along dsDNA. Initially characterized for its ability to contact the catalytic subunit of DNA polymerase III (Pol III), a complex, multichain enzyme responsible for most of the replicative synthesis in bacteria; Pol III exhibits 3'-5' exonuclease proofreading activity. The beta chain is required for initiation of replication as well as for processivity of DNA replication.</text>
</comment>
<feature type="domain" description="DNA polymerase III beta sliding clamp C-terminal" evidence="12">
    <location>
        <begin position="246"/>
        <end position="364"/>
    </location>
</feature>
<dbReference type="PANTHER" id="PTHR30478">
    <property type="entry name" value="DNA POLYMERASE III SUBUNIT BETA"/>
    <property type="match status" value="1"/>
</dbReference>
<dbReference type="STRING" id="1802117.A3J54_04435"/>
<keyword evidence="3 9" id="KW-0963">Cytoplasm</keyword>
<evidence type="ECO:0000256" key="2">
    <source>
        <dbReference type="ARBA" id="ARBA00010752"/>
    </source>
</evidence>
<name>A0A1G2G4C0_9BACT</name>